<dbReference type="EMBL" id="BARV01010997">
    <property type="protein sequence ID" value="GAI03166.1"/>
    <property type="molecule type" value="Genomic_DNA"/>
</dbReference>
<dbReference type="GO" id="GO:0035438">
    <property type="term" value="F:cyclic-di-GMP binding"/>
    <property type="evidence" value="ECO:0007669"/>
    <property type="project" value="InterPro"/>
</dbReference>
<organism evidence="2">
    <name type="scientific">marine sediment metagenome</name>
    <dbReference type="NCBI Taxonomy" id="412755"/>
    <lineage>
        <taxon>unclassified sequences</taxon>
        <taxon>metagenomes</taxon>
        <taxon>ecological metagenomes</taxon>
    </lineage>
</organism>
<gene>
    <name evidence="2" type="ORF">S06H3_21058</name>
</gene>
<dbReference type="AlphaFoldDB" id="X1LBE0"/>
<protein>
    <recommendedName>
        <fullName evidence="1">PilZ domain-containing protein</fullName>
    </recommendedName>
</protein>
<feature type="domain" description="PilZ" evidence="1">
    <location>
        <begin position="6"/>
        <end position="81"/>
    </location>
</feature>
<reference evidence="2" key="1">
    <citation type="journal article" date="2014" name="Front. Microbiol.">
        <title>High frequency of phylogenetically diverse reductive dehalogenase-homologous genes in deep subseafloor sedimentary metagenomes.</title>
        <authorList>
            <person name="Kawai M."/>
            <person name="Futagami T."/>
            <person name="Toyoda A."/>
            <person name="Takaki Y."/>
            <person name="Nishi S."/>
            <person name="Hori S."/>
            <person name="Arai W."/>
            <person name="Tsubouchi T."/>
            <person name="Morono Y."/>
            <person name="Uchiyama I."/>
            <person name="Ito T."/>
            <person name="Fujiyama A."/>
            <person name="Inagaki F."/>
            <person name="Takami H."/>
        </authorList>
    </citation>
    <scope>NUCLEOTIDE SEQUENCE</scope>
    <source>
        <strain evidence="2">Expedition CK06-06</strain>
    </source>
</reference>
<name>X1LBE0_9ZZZZ</name>
<dbReference type="Pfam" id="PF07238">
    <property type="entry name" value="PilZ"/>
    <property type="match status" value="1"/>
</dbReference>
<dbReference type="Gene3D" id="2.40.10.220">
    <property type="entry name" value="predicted glycosyltransferase like domains"/>
    <property type="match status" value="1"/>
</dbReference>
<dbReference type="InterPro" id="IPR009875">
    <property type="entry name" value="PilZ_domain"/>
</dbReference>
<accession>X1LBE0</accession>
<sequence length="134" mass="15307">MWDGLDRRRFSRVKYPCLITVYKRAIPEFSTLTHTENISVGGMRVIIERRIEAMTEVEIEIDLEDTLSNIISKGTVAWVKRVLPAPQEESTPDVKRAKVITGTVKWVKEIAPTQQGEPSRYDTGIRFTALKESD</sequence>
<evidence type="ECO:0000259" key="1">
    <source>
        <dbReference type="Pfam" id="PF07238"/>
    </source>
</evidence>
<dbReference type="SUPFAM" id="SSF141371">
    <property type="entry name" value="PilZ domain-like"/>
    <property type="match status" value="1"/>
</dbReference>
<proteinExistence type="predicted"/>
<evidence type="ECO:0000313" key="2">
    <source>
        <dbReference type="EMBL" id="GAI03166.1"/>
    </source>
</evidence>
<feature type="non-terminal residue" evidence="2">
    <location>
        <position position="134"/>
    </location>
</feature>
<comment type="caution">
    <text evidence="2">The sequence shown here is derived from an EMBL/GenBank/DDBJ whole genome shotgun (WGS) entry which is preliminary data.</text>
</comment>